<evidence type="ECO:0000256" key="11">
    <source>
        <dbReference type="SAM" id="MobiDB-lite"/>
    </source>
</evidence>
<feature type="domain" description="Protein kinase" evidence="12">
    <location>
        <begin position="28"/>
        <end position="291"/>
    </location>
</feature>
<dbReference type="PROSITE" id="PS50219">
    <property type="entry name" value="CNH"/>
    <property type="match status" value="1"/>
</dbReference>
<dbReference type="Pfam" id="PF00780">
    <property type="entry name" value="CNH"/>
    <property type="match status" value="2"/>
</dbReference>
<reference evidence="14" key="1">
    <citation type="submission" date="2016-01" db="EMBL/GenBank/DDBJ databases">
        <title>Reference transcriptome for the parasite Schistocephalus solidus: insights into the molecular evolution of parasitism.</title>
        <authorList>
            <person name="Hebert F.O."/>
            <person name="Grambauer S."/>
            <person name="Barber I."/>
            <person name="Landry C.R."/>
            <person name="Aubin-Horth N."/>
        </authorList>
    </citation>
    <scope>NUCLEOTIDE SEQUENCE</scope>
</reference>
<feature type="compositionally biased region" description="Basic and acidic residues" evidence="11">
    <location>
        <begin position="922"/>
        <end position="932"/>
    </location>
</feature>
<feature type="region of interest" description="Disordered" evidence="11">
    <location>
        <begin position="306"/>
        <end position="337"/>
    </location>
</feature>
<protein>
    <recommendedName>
        <fullName evidence="3">non-specific serine/threonine protein kinase</fullName>
        <ecNumber evidence="3">2.7.11.1</ecNumber>
    </recommendedName>
</protein>
<feature type="compositionally biased region" description="Polar residues" evidence="11">
    <location>
        <begin position="974"/>
        <end position="987"/>
    </location>
</feature>
<proteinExistence type="inferred from homology"/>
<evidence type="ECO:0000313" key="14">
    <source>
        <dbReference type="EMBL" id="JAP59508.1"/>
    </source>
</evidence>
<gene>
    <name evidence="14" type="ORF">TR137279</name>
</gene>
<evidence type="ECO:0000256" key="9">
    <source>
        <dbReference type="ARBA" id="ARBA00022840"/>
    </source>
</evidence>
<dbReference type="PANTHER" id="PTHR48012">
    <property type="entry name" value="STERILE20-LIKE KINASE, ISOFORM B-RELATED"/>
    <property type="match status" value="1"/>
</dbReference>
<feature type="compositionally biased region" description="Low complexity" evidence="11">
    <location>
        <begin position="357"/>
        <end position="366"/>
    </location>
</feature>
<dbReference type="EC" id="2.7.11.1" evidence="3"/>
<keyword evidence="6" id="KW-0808">Transferase</keyword>
<feature type="region of interest" description="Disordered" evidence="11">
    <location>
        <begin position="416"/>
        <end position="437"/>
    </location>
</feature>
<evidence type="ECO:0000256" key="8">
    <source>
        <dbReference type="ARBA" id="ARBA00022777"/>
    </source>
</evidence>
<dbReference type="SMART" id="SM00036">
    <property type="entry name" value="CNH"/>
    <property type="match status" value="1"/>
</dbReference>
<dbReference type="GO" id="GO:0005524">
    <property type="term" value="F:ATP binding"/>
    <property type="evidence" value="ECO:0007669"/>
    <property type="project" value="UniProtKB-UniRule"/>
</dbReference>
<comment type="similarity">
    <text evidence="2">Belongs to the protein kinase superfamily. STE Ser/Thr protein kinase family. STE20 subfamily.</text>
</comment>
<dbReference type="PANTHER" id="PTHR48012:SF18">
    <property type="entry name" value="HAPPYHOUR, ISOFORM A"/>
    <property type="match status" value="1"/>
</dbReference>
<feature type="compositionally biased region" description="Low complexity" evidence="11">
    <location>
        <begin position="561"/>
        <end position="599"/>
    </location>
</feature>
<evidence type="ECO:0000256" key="2">
    <source>
        <dbReference type="ARBA" id="ARBA00008874"/>
    </source>
</evidence>
<feature type="region of interest" description="Disordered" evidence="11">
    <location>
        <begin position="357"/>
        <end position="389"/>
    </location>
</feature>
<keyword evidence="7 10" id="KW-0547">Nucleotide-binding</keyword>
<dbReference type="InterPro" id="IPR000719">
    <property type="entry name" value="Prot_kinase_dom"/>
</dbReference>
<dbReference type="InterPro" id="IPR001180">
    <property type="entry name" value="CNH_dom"/>
</dbReference>
<feature type="region of interest" description="Disordered" evidence="11">
    <location>
        <begin position="871"/>
        <end position="932"/>
    </location>
</feature>
<comment type="cofactor">
    <cofactor evidence="1">
        <name>Mg(2+)</name>
        <dbReference type="ChEBI" id="CHEBI:18420"/>
    </cofactor>
</comment>
<feature type="compositionally biased region" description="Acidic residues" evidence="11">
    <location>
        <begin position="600"/>
        <end position="609"/>
    </location>
</feature>
<feature type="compositionally biased region" description="Polar residues" evidence="11">
    <location>
        <begin position="901"/>
        <end position="916"/>
    </location>
</feature>
<dbReference type="Gene3D" id="1.10.510.10">
    <property type="entry name" value="Transferase(Phosphotransferase) domain 1"/>
    <property type="match status" value="1"/>
</dbReference>
<dbReference type="SUPFAM" id="SSF56112">
    <property type="entry name" value="Protein kinase-like (PK-like)"/>
    <property type="match status" value="1"/>
</dbReference>
<evidence type="ECO:0000256" key="5">
    <source>
        <dbReference type="ARBA" id="ARBA00022553"/>
    </source>
</evidence>
<evidence type="ECO:0000256" key="4">
    <source>
        <dbReference type="ARBA" id="ARBA00022527"/>
    </source>
</evidence>
<feature type="domain" description="CNH" evidence="13">
    <location>
        <begin position="1628"/>
        <end position="2035"/>
    </location>
</feature>
<dbReference type="PROSITE" id="PS00107">
    <property type="entry name" value="PROTEIN_KINASE_ATP"/>
    <property type="match status" value="1"/>
</dbReference>
<dbReference type="SMART" id="SM00220">
    <property type="entry name" value="S_TKc"/>
    <property type="match status" value="1"/>
</dbReference>
<keyword evidence="9 10" id="KW-0067">ATP-binding</keyword>
<dbReference type="InterPro" id="IPR011009">
    <property type="entry name" value="Kinase-like_dom_sf"/>
</dbReference>
<dbReference type="GO" id="GO:0008349">
    <property type="term" value="F:MAP kinase kinase kinase kinase activity"/>
    <property type="evidence" value="ECO:0007669"/>
    <property type="project" value="TreeGrafter"/>
</dbReference>
<feature type="region of interest" description="Disordered" evidence="11">
    <location>
        <begin position="549"/>
        <end position="640"/>
    </location>
</feature>
<evidence type="ECO:0000256" key="10">
    <source>
        <dbReference type="PROSITE-ProRule" id="PRU10141"/>
    </source>
</evidence>
<feature type="compositionally biased region" description="Polar residues" evidence="11">
    <location>
        <begin position="617"/>
        <end position="637"/>
    </location>
</feature>
<keyword evidence="5" id="KW-0597">Phosphoprotein</keyword>
<dbReference type="GO" id="GO:0005737">
    <property type="term" value="C:cytoplasm"/>
    <property type="evidence" value="ECO:0007669"/>
    <property type="project" value="TreeGrafter"/>
</dbReference>
<feature type="region of interest" description="Disordered" evidence="11">
    <location>
        <begin position="1467"/>
        <end position="1486"/>
    </location>
</feature>
<organism evidence="14">
    <name type="scientific">Schistocephalus solidus</name>
    <name type="common">Tapeworm</name>
    <dbReference type="NCBI Taxonomy" id="70667"/>
    <lineage>
        <taxon>Eukaryota</taxon>
        <taxon>Metazoa</taxon>
        <taxon>Spiralia</taxon>
        <taxon>Lophotrochozoa</taxon>
        <taxon>Platyhelminthes</taxon>
        <taxon>Cestoda</taxon>
        <taxon>Eucestoda</taxon>
        <taxon>Diphyllobothriidea</taxon>
        <taxon>Diphyllobothriidae</taxon>
        <taxon>Schistocephalus</taxon>
    </lineage>
</organism>
<evidence type="ECO:0000259" key="13">
    <source>
        <dbReference type="PROSITE" id="PS50219"/>
    </source>
</evidence>
<dbReference type="PROSITE" id="PS50011">
    <property type="entry name" value="PROTEIN_KINASE_DOM"/>
    <property type="match status" value="1"/>
</dbReference>
<dbReference type="InterPro" id="IPR017441">
    <property type="entry name" value="Protein_kinase_ATP_BS"/>
</dbReference>
<sequence>MSVRCLISEQKLDFIREVVNRRDPKEDYKLLRSIGVGTYGEVYKALKLDTREYAAVKIIKVDAKDDIRAVLQEIQTLRDCRHPNIVEFFDSYFRHNKLWICMEFCGGYSMQDIYTNTRKPVDEDCIAFLSRETLKGISYMHNQGKIHRDIKGANILLCDDGAVKIADFGVAAQITQTIQRRNSFIGTPYWMAPEVAAVDRKGGYDEKCDIWAVGITAIEYAELQPPMFDLNPLRVLRILGTKSYKAPVLRNKNKWSPKFHTFLKFALTKNEKKRPTAAALLQSEFTSQPHLSRQLTLMLLQQNRNPEPLNLGRRIPGPEDGRGGRTPVPARQAAPDTAAAVKRSNAAAFGAAAAAASAVQSRPSAANMPLRDNKAARSEDIDIKPPATRFPFSSAGMEAASKYVATHTELGDELMLSSSSPAGRGPHAPIPTNKPTVPSEMQTHVNGAETTECQSHVPAERIPPKRTVTTAGNKNPSKGIYPRFPVRSRIEEVRIMDEVATPLPAYTAFGPTATPAPKLPTSTNGLLNSPPSPAAAAVAAAVVAKPLDGGPKVTPAPPSPTYSRSSASSASTSPCSTISSSSRADSEEYAVSSSPSAVSSEDEDEEDEETGRLTEIEVSSHSPKVSRTEASYSSGPDTNAGEVVLEDRAAVSTTIKVDPEGEKSHDRPDPVEDLCEISQGTLIMHRTLSANDGDYTREQTESAVSAKTPVGTLERAPDSHHHHHHSLATEMMQMNGLRGSLIRCQHSDKSSRGCDRADILPSADIDLDVADEELLAADGVLVLGKTSRPESLGDRISEFGFRMHGTPDEDEEEEDIDYDRLDEILAEGGLTSPQLEDRNLSVETTVGTPLAFRAQRDQPALTQSREILNGDIYGSKTPMTDARPCSRRGKPDIKLIRKTRQQASAALPTSPTDSAGSSTSTTEEKPSTDFFPDKSGAELIDVLRQLKFAQKYAWLVGEPTVPLGLSNFNPGSAPSLSASVPTRNVSSPVLPARNNPSPPAQQKPSQLAVFPLTEDTKTCPISTSEADTAASAAAAAATADDDDDGRADLSARPKISAPAFLSNGVNWPLLQPSAVVKHSPCPLNSSSSTGTMTAVATALASTGSLFSAPSVPTLAASPLASPLQSVHNLVESTNQAELPTISAGDVARLSLPNSNVLFSVSSSSSDLHIKDSSSSNSDKQQDQQQHQQKPQQPSQEVEFVPEFVRFELQEPTGLAVPAQIVETITINSSTGNHSLESLDRSNAHATAVAACPTKYALTSPCCMSTAREAITVSTSRSLDQCLKSLKQGFPTSSVPSRTIEPNQVLRQIVEEHLESKLPPGEAPLAGLEEDELAPEDLHAWEDVGTDNPPGSAVDAVHPVLKEMAEPVQAPVDEDELPTQATTPLKVVPPRVQTTRKVIYHRLILSKPGTQDRPILRRNTTFSGLSDLPNQCPKESAYHSCPELSLEFSKPVPTDNLRSLGHVSASAPSLKEAELAEPSTAAAEGSSVVEMTSAEFSCRRPAPIDSLSAKVSQSNGLTPALKTVSTTQAGRIPRQDSADVVLSSPTFSSHQPVIKSGFSPQPSALLRRLRPDRRFGKMSRPASGVIATKSSEFEKSRQRWLAHQSTTALPPTPQVLMGACFTLVFEGCPLSITSTASWINPANNGQILLFGSTDGIYFLNLKDLADSSLELLSPRRCHWLAVVRDTMMSLSGDPPQLFAHNLVTLMKMKAQGHSMNSKMSRVSKLFLKRFSPSNKVSKTKGCLKAALVRHPFNGARYLCAAFPNEILVMEWFNPLVTFIETKRVPVPNMPTPLTTFDLLVKKDETLPLVCLGVYRHHSRRGRAEERYRLHLVDLNGPTFLTDVHFSQPAEPQTSFGSCACASPVLGAASAASRPSTPAAAGIASRPTTPAALAAAAAAAAGKVSRPDSGLFQDFTPASPNPEVKKKVALAKEKNSQFLEEDRLSVVSIIQIRYNTLLVCFQDCAKLLNLNGRLVKNAHQANCISFDGLKIDSVVGLRDSLLVFHRHGFLGKSFAAELTQEINDDKHIYRVLGHDRNIVVESRPVNSPDAASNIYLLAGHTDSIA</sequence>
<dbReference type="InterPro" id="IPR050629">
    <property type="entry name" value="STE20/SPS1-PAK"/>
</dbReference>
<name>A0A0V0J302_SCHSO</name>
<evidence type="ECO:0000256" key="6">
    <source>
        <dbReference type="ARBA" id="ARBA00022679"/>
    </source>
</evidence>
<evidence type="ECO:0000256" key="3">
    <source>
        <dbReference type="ARBA" id="ARBA00012513"/>
    </source>
</evidence>
<dbReference type="Pfam" id="PF00069">
    <property type="entry name" value="Pkinase"/>
    <property type="match status" value="1"/>
</dbReference>
<dbReference type="CDD" id="cd06613">
    <property type="entry name" value="STKc_MAP4K3_like"/>
    <property type="match status" value="1"/>
</dbReference>
<feature type="region of interest" description="Disordered" evidence="11">
    <location>
        <begin position="974"/>
        <end position="1005"/>
    </location>
</feature>
<accession>A0A0V0J302</accession>
<feature type="region of interest" description="Disordered" evidence="11">
    <location>
        <begin position="1165"/>
        <end position="1196"/>
    </location>
</feature>
<feature type="binding site" evidence="10">
    <location>
        <position position="57"/>
    </location>
    <ligand>
        <name>ATP</name>
        <dbReference type="ChEBI" id="CHEBI:30616"/>
    </ligand>
</feature>
<keyword evidence="8" id="KW-0418">Kinase</keyword>
<feature type="compositionally biased region" description="Basic and acidic residues" evidence="11">
    <location>
        <begin position="371"/>
        <end position="383"/>
    </location>
</feature>
<evidence type="ECO:0000256" key="1">
    <source>
        <dbReference type="ARBA" id="ARBA00001946"/>
    </source>
</evidence>
<dbReference type="FunFam" id="1.10.510.10:FF:000031">
    <property type="entry name" value="Mitogen-activated protein kinase kinase kinase kinase"/>
    <property type="match status" value="1"/>
</dbReference>
<evidence type="ECO:0000256" key="7">
    <source>
        <dbReference type="ARBA" id="ARBA00022741"/>
    </source>
</evidence>
<keyword evidence="4" id="KW-0723">Serine/threonine-protein kinase</keyword>
<dbReference type="EMBL" id="GEEE01003717">
    <property type="protein sequence ID" value="JAP59508.1"/>
    <property type="molecule type" value="Transcribed_RNA"/>
</dbReference>
<evidence type="ECO:0000259" key="12">
    <source>
        <dbReference type="PROSITE" id="PS50011"/>
    </source>
</evidence>